<feature type="region of interest" description="Disordered" evidence="1">
    <location>
        <begin position="1"/>
        <end position="114"/>
    </location>
</feature>
<feature type="compositionally biased region" description="Basic and acidic residues" evidence="1">
    <location>
        <begin position="53"/>
        <end position="67"/>
    </location>
</feature>
<dbReference type="Proteomes" id="UP000226037">
    <property type="component" value="Segment"/>
</dbReference>
<sequence length="218" mass="24325">MFKNAERDPLAIPTPAQRRSVGPTRRQHFAERPSYEGHGYQGGGFGVDPNQHPQHDEPHDGRYEHSQVQEWPRGSGQGWMPGNGVDSPSHLHPVHGPYTPNPQRYPGPHPTNSLDKPVEKQVGAPMGGPPLPKAVARRLQFEAQEFLAQDHGCDDRSELLYRAKRHASTQTSTWTPEASQRAVQAFVERVAELIPNRPRTAAVAQSPTVEDFDDQLLY</sequence>
<keyword evidence="3" id="KW-1185">Reference proteome</keyword>
<feature type="compositionally biased region" description="Pro residues" evidence="1">
    <location>
        <begin position="99"/>
        <end position="109"/>
    </location>
</feature>
<protein>
    <submittedName>
        <fullName evidence="2">Uncharacterized protein</fullName>
    </submittedName>
</protein>
<reference evidence="3" key="1">
    <citation type="submission" date="2017-08" db="EMBL/GenBank/DDBJ databases">
        <authorList>
            <person name="de Groot N.N."/>
        </authorList>
    </citation>
    <scope>NUCLEOTIDE SEQUENCE [LARGE SCALE GENOMIC DNA]</scope>
</reference>
<evidence type="ECO:0000256" key="1">
    <source>
        <dbReference type="SAM" id="MobiDB-lite"/>
    </source>
</evidence>
<evidence type="ECO:0000313" key="3">
    <source>
        <dbReference type="Proteomes" id="UP000226037"/>
    </source>
</evidence>
<dbReference type="EMBL" id="MF668280">
    <property type="protein sequence ID" value="ASZ74653.1"/>
    <property type="molecule type" value="Genomic_DNA"/>
</dbReference>
<accession>A0A249XSD5</accession>
<proteinExistence type="predicted"/>
<evidence type="ECO:0000313" key="2">
    <source>
        <dbReference type="EMBL" id="ASZ74653.1"/>
    </source>
</evidence>
<gene>
    <name evidence="2" type="ORF">SEA_PHABBA_78</name>
</gene>
<organism evidence="2 3">
    <name type="scientific">Mycobacterium phage Phabba</name>
    <dbReference type="NCBI Taxonomy" id="2027899"/>
    <lineage>
        <taxon>Viruses</taxon>
        <taxon>Duplodnaviria</taxon>
        <taxon>Heunggongvirae</taxon>
        <taxon>Uroviricota</taxon>
        <taxon>Caudoviricetes</taxon>
        <taxon>Ceeclamvirinae</taxon>
        <taxon>Myrnavirus</taxon>
        <taxon>Myrnavirus phabba</taxon>
        <taxon>Myranavirus phabba</taxon>
    </lineage>
</organism>
<name>A0A249XSD5_9CAUD</name>